<keyword evidence="1" id="KW-1133">Transmembrane helix</keyword>
<reference evidence="2" key="1">
    <citation type="submission" date="2023-02" db="EMBL/GenBank/DDBJ databases">
        <title>The sequence of Aeromonas hydrophila K533.</title>
        <authorList>
            <person name="Luo X."/>
        </authorList>
    </citation>
    <scope>NUCLEOTIDE SEQUENCE</scope>
    <source>
        <strain evidence="2">K533</strain>
    </source>
</reference>
<dbReference type="EMBL" id="CP118942">
    <property type="protein sequence ID" value="WEE28645.1"/>
    <property type="molecule type" value="Genomic_DNA"/>
</dbReference>
<name>A0AAQ3CEJ2_AERHY</name>
<sequence>MDLTKAFAVLVFLGLLLGAHQFGYPITTWYFIFVVVVSLPLGWALLLGVACIAGWSEDRARARRRAKAAARKLADGQ</sequence>
<dbReference type="Proteomes" id="UP001214666">
    <property type="component" value="Chromosome"/>
</dbReference>
<evidence type="ECO:0000313" key="2">
    <source>
        <dbReference type="EMBL" id="WEE28645.1"/>
    </source>
</evidence>
<dbReference type="AlphaFoldDB" id="A0AAQ3CEJ2"/>
<organism evidence="2 3">
    <name type="scientific">Aeromonas hydrophila</name>
    <dbReference type="NCBI Taxonomy" id="644"/>
    <lineage>
        <taxon>Bacteria</taxon>
        <taxon>Pseudomonadati</taxon>
        <taxon>Pseudomonadota</taxon>
        <taxon>Gammaproteobacteria</taxon>
        <taxon>Aeromonadales</taxon>
        <taxon>Aeromonadaceae</taxon>
        <taxon>Aeromonas</taxon>
    </lineage>
</organism>
<accession>A0AAQ3CEJ2</accession>
<evidence type="ECO:0000256" key="1">
    <source>
        <dbReference type="SAM" id="Phobius"/>
    </source>
</evidence>
<gene>
    <name evidence="2" type="ORF">PY771_10110</name>
</gene>
<evidence type="ECO:0000313" key="3">
    <source>
        <dbReference type="Proteomes" id="UP001214666"/>
    </source>
</evidence>
<keyword evidence="1" id="KW-0472">Membrane</keyword>
<protein>
    <submittedName>
        <fullName evidence="2">Uncharacterized protein</fullName>
    </submittedName>
</protein>
<keyword evidence="1" id="KW-0812">Transmembrane</keyword>
<dbReference type="RefSeq" id="WP_143239038.1">
    <property type="nucleotide sequence ID" value="NZ_AP023398.1"/>
</dbReference>
<feature type="transmembrane region" description="Helical" evidence="1">
    <location>
        <begin position="31"/>
        <end position="55"/>
    </location>
</feature>
<proteinExistence type="predicted"/>